<dbReference type="OrthoDB" id="9809206at2"/>
<dbReference type="Pfam" id="PF21082">
    <property type="entry name" value="MS_channel_3rd"/>
    <property type="match status" value="1"/>
</dbReference>
<feature type="domain" description="Mechanosensitive ion channel MscS C-terminal" evidence="9">
    <location>
        <begin position="177"/>
        <end position="258"/>
    </location>
</feature>
<gene>
    <name evidence="10" type="ORF">CRP01_22590</name>
</gene>
<evidence type="ECO:0000313" key="11">
    <source>
        <dbReference type="Proteomes" id="UP000223913"/>
    </source>
</evidence>
<keyword evidence="5 7" id="KW-1133">Transmembrane helix</keyword>
<dbReference type="InterPro" id="IPR011066">
    <property type="entry name" value="MscS_channel_C_sf"/>
</dbReference>
<reference evidence="10 11" key="1">
    <citation type="submission" date="2017-10" db="EMBL/GenBank/DDBJ databases">
        <title>The draft genome sequence of Lewinella nigricans NBRC 102662.</title>
        <authorList>
            <person name="Wang K."/>
        </authorList>
    </citation>
    <scope>NUCLEOTIDE SEQUENCE [LARGE SCALE GENOMIC DNA]</scope>
    <source>
        <strain evidence="10 11">NBRC 102662</strain>
    </source>
</reference>
<evidence type="ECO:0000256" key="7">
    <source>
        <dbReference type="SAM" id="Phobius"/>
    </source>
</evidence>
<dbReference type="InterPro" id="IPR010920">
    <property type="entry name" value="LSM_dom_sf"/>
</dbReference>
<feature type="transmembrane region" description="Helical" evidence="7">
    <location>
        <begin position="57"/>
        <end position="81"/>
    </location>
</feature>
<dbReference type="InterPro" id="IPR006685">
    <property type="entry name" value="MscS_channel_2nd"/>
</dbReference>
<proteinExistence type="inferred from homology"/>
<dbReference type="Pfam" id="PF00924">
    <property type="entry name" value="MS_channel_2nd"/>
    <property type="match status" value="1"/>
</dbReference>
<organism evidence="10 11">
    <name type="scientific">Flavilitoribacter nigricans (strain ATCC 23147 / DSM 23189 / NBRC 102662 / NCIMB 1420 / SS-2)</name>
    <name type="common">Lewinella nigricans</name>
    <dbReference type="NCBI Taxonomy" id="1122177"/>
    <lineage>
        <taxon>Bacteria</taxon>
        <taxon>Pseudomonadati</taxon>
        <taxon>Bacteroidota</taxon>
        <taxon>Saprospiria</taxon>
        <taxon>Saprospirales</taxon>
        <taxon>Lewinellaceae</taxon>
        <taxon>Flavilitoribacter</taxon>
    </lineage>
</organism>
<comment type="similarity">
    <text evidence="2">Belongs to the MscS (TC 1.A.23) family.</text>
</comment>
<evidence type="ECO:0000313" key="10">
    <source>
        <dbReference type="EMBL" id="PHN04352.1"/>
    </source>
</evidence>
<dbReference type="InterPro" id="IPR011014">
    <property type="entry name" value="MscS_channel_TM-2"/>
</dbReference>
<dbReference type="InterPro" id="IPR049278">
    <property type="entry name" value="MS_channel_C"/>
</dbReference>
<dbReference type="PANTHER" id="PTHR30221">
    <property type="entry name" value="SMALL-CONDUCTANCE MECHANOSENSITIVE CHANNEL"/>
    <property type="match status" value="1"/>
</dbReference>
<evidence type="ECO:0000256" key="3">
    <source>
        <dbReference type="ARBA" id="ARBA00022475"/>
    </source>
</evidence>
<dbReference type="InterPro" id="IPR006686">
    <property type="entry name" value="MscS_channel_CS"/>
</dbReference>
<dbReference type="Pfam" id="PF05552">
    <property type="entry name" value="MS_channel_1st_1"/>
    <property type="match status" value="1"/>
</dbReference>
<feature type="transmembrane region" description="Helical" evidence="7">
    <location>
        <begin position="87"/>
        <end position="117"/>
    </location>
</feature>
<dbReference type="PANTHER" id="PTHR30221:SF1">
    <property type="entry name" value="SMALL-CONDUCTANCE MECHANOSENSITIVE CHANNEL"/>
    <property type="match status" value="1"/>
</dbReference>
<protein>
    <submittedName>
        <fullName evidence="10">Mechanosensitive ion channel protein</fullName>
    </submittedName>
</protein>
<keyword evidence="11" id="KW-1185">Reference proteome</keyword>
<dbReference type="SUPFAM" id="SSF82689">
    <property type="entry name" value="Mechanosensitive channel protein MscS (YggB), C-terminal domain"/>
    <property type="match status" value="1"/>
</dbReference>
<dbReference type="InterPro" id="IPR008910">
    <property type="entry name" value="MSC_TM_helix"/>
</dbReference>
<dbReference type="Gene3D" id="2.30.30.60">
    <property type="match status" value="1"/>
</dbReference>
<evidence type="ECO:0000259" key="9">
    <source>
        <dbReference type="Pfam" id="PF21082"/>
    </source>
</evidence>
<keyword evidence="6 7" id="KW-0472">Membrane</keyword>
<evidence type="ECO:0000259" key="8">
    <source>
        <dbReference type="Pfam" id="PF00924"/>
    </source>
</evidence>
<dbReference type="Gene3D" id="3.30.70.100">
    <property type="match status" value="1"/>
</dbReference>
<keyword evidence="4 7" id="KW-0812">Transmembrane</keyword>
<dbReference type="GO" id="GO:0008381">
    <property type="term" value="F:mechanosensitive monoatomic ion channel activity"/>
    <property type="evidence" value="ECO:0007669"/>
    <property type="project" value="InterPro"/>
</dbReference>
<keyword evidence="3" id="KW-1003">Cell membrane</keyword>
<dbReference type="AlphaFoldDB" id="A0A2D0N748"/>
<dbReference type="Gene3D" id="1.10.287.1260">
    <property type="match status" value="1"/>
</dbReference>
<name>A0A2D0N748_FLAN2</name>
<dbReference type="Proteomes" id="UP000223913">
    <property type="component" value="Unassembled WGS sequence"/>
</dbReference>
<dbReference type="InterPro" id="IPR045275">
    <property type="entry name" value="MscS_archaea/bacteria_type"/>
</dbReference>
<accession>A0A2D0N748</accession>
<comment type="caution">
    <text evidence="10">The sequence shown here is derived from an EMBL/GenBank/DDBJ whole genome shotgun (WGS) entry which is preliminary data.</text>
</comment>
<dbReference type="PROSITE" id="PS01246">
    <property type="entry name" value="UPF0003"/>
    <property type="match status" value="1"/>
</dbReference>
<dbReference type="RefSeq" id="WP_099152378.1">
    <property type="nucleotide sequence ID" value="NZ_PDUD01000026.1"/>
</dbReference>
<feature type="domain" description="Mechanosensitive ion channel MscS" evidence="8">
    <location>
        <begin position="105"/>
        <end position="169"/>
    </location>
</feature>
<feature type="transmembrane region" description="Helical" evidence="7">
    <location>
        <begin position="14"/>
        <end position="36"/>
    </location>
</feature>
<dbReference type="GO" id="GO:0005886">
    <property type="term" value="C:plasma membrane"/>
    <property type="evidence" value="ECO:0007669"/>
    <property type="project" value="UniProtKB-SubCell"/>
</dbReference>
<evidence type="ECO:0000256" key="5">
    <source>
        <dbReference type="ARBA" id="ARBA00022989"/>
    </source>
</evidence>
<sequence>MNLDGILERIQEFIALYALDVVGAILTLIIGFWLISRLSKLVDKAMEKRGIDVSLRGFLTSIVSIGMKILLLLSVASMFGIEVTSFVAIFSALAFAIGLALQGNLANFASGVLILVFKFYKIGDFIKTQGHAGTVREIQIFHTVLQALDNRLIIIPNGGITSNPIENFTVLGMRRHDISVGIGYDDDIDQAKAAIDKVLKETPNVDLESGYDIFVNELGDSSVNFAVRFMAKNEDFWPAYRYFMEHIKKEFDAQGIGIPYPQMDVHLHREAEENAES</sequence>
<evidence type="ECO:0000256" key="6">
    <source>
        <dbReference type="ARBA" id="ARBA00023136"/>
    </source>
</evidence>
<dbReference type="SUPFAM" id="SSF50182">
    <property type="entry name" value="Sm-like ribonucleoproteins"/>
    <property type="match status" value="1"/>
</dbReference>
<dbReference type="SUPFAM" id="SSF82861">
    <property type="entry name" value="Mechanosensitive channel protein MscS (YggB), transmembrane region"/>
    <property type="match status" value="1"/>
</dbReference>
<evidence type="ECO:0000256" key="4">
    <source>
        <dbReference type="ARBA" id="ARBA00022692"/>
    </source>
</evidence>
<evidence type="ECO:0000256" key="1">
    <source>
        <dbReference type="ARBA" id="ARBA00004651"/>
    </source>
</evidence>
<dbReference type="InterPro" id="IPR023408">
    <property type="entry name" value="MscS_beta-dom_sf"/>
</dbReference>
<comment type="subcellular location">
    <subcellularLocation>
        <location evidence="1">Cell membrane</location>
        <topology evidence="1">Multi-pass membrane protein</topology>
    </subcellularLocation>
</comment>
<evidence type="ECO:0000256" key="2">
    <source>
        <dbReference type="ARBA" id="ARBA00008017"/>
    </source>
</evidence>
<dbReference type="EMBL" id="PDUD01000026">
    <property type="protein sequence ID" value="PHN04352.1"/>
    <property type="molecule type" value="Genomic_DNA"/>
</dbReference>